<reference evidence="1 2" key="1">
    <citation type="submission" date="2018-06" db="EMBL/GenBank/DDBJ databases">
        <authorList>
            <consortium name="Pathogen Informatics"/>
            <person name="Doyle S."/>
        </authorList>
    </citation>
    <scope>NUCLEOTIDE SEQUENCE [LARGE SCALE GENOMIC DNA]</scope>
    <source>
        <strain evidence="1 2">NCTC9962</strain>
    </source>
</reference>
<dbReference type="EMBL" id="UGED01000018">
    <property type="protein sequence ID" value="STM14957.1"/>
    <property type="molecule type" value="Genomic_DNA"/>
</dbReference>
<dbReference type="Proteomes" id="UP000254052">
    <property type="component" value="Unassembled WGS sequence"/>
</dbReference>
<evidence type="ECO:0000313" key="2">
    <source>
        <dbReference type="Proteomes" id="UP000254052"/>
    </source>
</evidence>
<organism evidence="1 2">
    <name type="scientific">Escherichia coli</name>
    <dbReference type="NCBI Taxonomy" id="562"/>
    <lineage>
        <taxon>Bacteria</taxon>
        <taxon>Pseudomonadati</taxon>
        <taxon>Pseudomonadota</taxon>
        <taxon>Gammaproteobacteria</taxon>
        <taxon>Enterobacterales</taxon>
        <taxon>Enterobacteriaceae</taxon>
        <taxon>Escherichia</taxon>
    </lineage>
</organism>
<keyword evidence="1" id="KW-0032">Aminotransferase</keyword>
<evidence type="ECO:0000313" key="1">
    <source>
        <dbReference type="EMBL" id="STM14957.1"/>
    </source>
</evidence>
<dbReference type="Gene3D" id="3.90.1150.10">
    <property type="entry name" value="Aspartate Aminotransferase, domain 1"/>
    <property type="match status" value="1"/>
</dbReference>
<gene>
    <name evidence="1" type="ORF">NCTC9962_06368</name>
</gene>
<dbReference type="InterPro" id="IPR015422">
    <property type="entry name" value="PyrdxlP-dep_Trfase_small"/>
</dbReference>
<dbReference type="GO" id="GO:0008483">
    <property type="term" value="F:transaminase activity"/>
    <property type="evidence" value="ECO:0007669"/>
    <property type="project" value="UniProtKB-KW"/>
</dbReference>
<name>A0A377D340_ECOLX</name>
<proteinExistence type="predicted"/>
<keyword evidence="1" id="KW-0808">Transferase</keyword>
<sequence>MVIRHVRFALIENRDRIRQAIRGIKAMFRADGLLPASSKHIHENAE</sequence>
<protein>
    <submittedName>
        <fullName evidence="1">Putative aminotransferase</fullName>
    </submittedName>
</protein>
<accession>A0A377D340</accession>
<dbReference type="AlphaFoldDB" id="A0A377D340"/>